<keyword evidence="10" id="KW-1185">Reference proteome</keyword>
<feature type="transmembrane region" description="Helical" evidence="6">
    <location>
        <begin position="1504"/>
        <end position="1521"/>
    </location>
</feature>
<feature type="region of interest" description="Disordered" evidence="7">
    <location>
        <begin position="313"/>
        <end position="362"/>
    </location>
</feature>
<protein>
    <recommendedName>
        <fullName evidence="6">Pecanex-like protein</fullName>
    </recommendedName>
</protein>
<feature type="transmembrane region" description="Helical" evidence="6">
    <location>
        <begin position="1674"/>
        <end position="1691"/>
    </location>
</feature>
<comment type="similarity">
    <text evidence="2 6">Belongs to the pecanex family.</text>
</comment>
<feature type="compositionally biased region" description="Polar residues" evidence="7">
    <location>
        <begin position="1060"/>
        <end position="1073"/>
    </location>
</feature>
<feature type="region of interest" description="Disordered" evidence="7">
    <location>
        <begin position="698"/>
        <end position="922"/>
    </location>
</feature>
<feature type="compositionally biased region" description="Basic residues" evidence="7">
    <location>
        <begin position="1326"/>
        <end position="1336"/>
    </location>
</feature>
<feature type="compositionally biased region" description="Gly residues" evidence="7">
    <location>
        <begin position="1346"/>
        <end position="1360"/>
    </location>
</feature>
<feature type="transmembrane region" description="Helical" evidence="6">
    <location>
        <begin position="1597"/>
        <end position="1620"/>
    </location>
</feature>
<evidence type="ECO:0000313" key="10">
    <source>
        <dbReference type="Proteomes" id="UP000075880"/>
    </source>
</evidence>
<keyword evidence="3 6" id="KW-0812">Transmembrane</keyword>
<feature type="compositionally biased region" description="Basic and acidic residues" evidence="7">
    <location>
        <begin position="1772"/>
        <end position="1782"/>
    </location>
</feature>
<evidence type="ECO:0000256" key="2">
    <source>
        <dbReference type="ARBA" id="ARBA00010170"/>
    </source>
</evidence>
<feature type="region of interest" description="Disordered" evidence="7">
    <location>
        <begin position="2849"/>
        <end position="2894"/>
    </location>
</feature>
<feature type="region of interest" description="Disordered" evidence="7">
    <location>
        <begin position="385"/>
        <end position="435"/>
    </location>
</feature>
<feature type="region of interest" description="Disordered" evidence="7">
    <location>
        <begin position="2315"/>
        <end position="2452"/>
    </location>
</feature>
<feature type="compositionally biased region" description="Gly residues" evidence="7">
    <location>
        <begin position="1199"/>
        <end position="1211"/>
    </location>
</feature>
<feature type="compositionally biased region" description="Acidic residues" evidence="7">
    <location>
        <begin position="884"/>
        <end position="893"/>
    </location>
</feature>
<dbReference type="GO" id="GO:0007029">
    <property type="term" value="P:endoplasmic reticulum organization"/>
    <property type="evidence" value="ECO:0007669"/>
    <property type="project" value="TreeGrafter"/>
</dbReference>
<feature type="transmembrane region" description="Helical" evidence="6">
    <location>
        <begin position="60"/>
        <end position="81"/>
    </location>
</feature>
<keyword evidence="4 6" id="KW-1133">Transmembrane helix</keyword>
<evidence type="ECO:0000256" key="4">
    <source>
        <dbReference type="ARBA" id="ARBA00022989"/>
    </source>
</evidence>
<dbReference type="Pfam" id="PF05041">
    <property type="entry name" value="Pecanex_C"/>
    <property type="match status" value="1"/>
</dbReference>
<feature type="region of interest" description="Disordered" evidence="7">
    <location>
        <begin position="1719"/>
        <end position="1782"/>
    </location>
</feature>
<feature type="region of interest" description="Disordered" evidence="7">
    <location>
        <begin position="1326"/>
        <end position="1360"/>
    </location>
</feature>
<feature type="compositionally biased region" description="Polar residues" evidence="7">
    <location>
        <begin position="3146"/>
        <end position="3164"/>
    </location>
</feature>
<evidence type="ECO:0000256" key="5">
    <source>
        <dbReference type="ARBA" id="ARBA00023136"/>
    </source>
</evidence>
<feature type="compositionally biased region" description="Low complexity" evidence="7">
    <location>
        <begin position="2422"/>
        <end position="2451"/>
    </location>
</feature>
<dbReference type="InterPro" id="IPR039797">
    <property type="entry name" value="Pecanex"/>
</dbReference>
<feature type="domain" description="Pecanex C-terminal" evidence="8">
    <location>
        <begin position="2456"/>
        <end position="2681"/>
    </location>
</feature>
<dbReference type="Proteomes" id="UP000075880">
    <property type="component" value="Unassembled WGS sequence"/>
</dbReference>
<feature type="compositionally biased region" description="Gly residues" evidence="7">
    <location>
        <begin position="563"/>
        <end position="577"/>
    </location>
</feature>
<feature type="compositionally biased region" description="Low complexity" evidence="7">
    <location>
        <begin position="2322"/>
        <end position="2335"/>
    </location>
</feature>
<feature type="transmembrane region" description="Helical" evidence="6">
    <location>
        <begin position="1916"/>
        <end position="1933"/>
    </location>
</feature>
<name>A0AAG5CUC8_ANOAO</name>
<accession>A0AAG5CUC8</accession>
<feature type="transmembrane region" description="Helical" evidence="6">
    <location>
        <begin position="1475"/>
        <end position="1497"/>
    </location>
</feature>
<feature type="transmembrane region" description="Helical" evidence="6">
    <location>
        <begin position="1884"/>
        <end position="1904"/>
    </location>
</feature>
<comment type="subcellular location">
    <subcellularLocation>
        <location evidence="1 6">Membrane</location>
        <topology evidence="1 6">Multi-pass membrane protein</topology>
    </subcellularLocation>
</comment>
<dbReference type="GO" id="GO:0016020">
    <property type="term" value="C:membrane"/>
    <property type="evidence" value="ECO:0007669"/>
    <property type="project" value="UniProtKB-SubCell"/>
</dbReference>
<feature type="compositionally biased region" description="Polar residues" evidence="7">
    <location>
        <begin position="2868"/>
        <end position="2892"/>
    </location>
</feature>
<feature type="transmembrane region" description="Helical" evidence="6">
    <location>
        <begin position="1641"/>
        <end position="1662"/>
    </location>
</feature>
<feature type="compositionally biased region" description="Low complexity" evidence="7">
    <location>
        <begin position="2345"/>
        <end position="2359"/>
    </location>
</feature>
<feature type="compositionally biased region" description="Low complexity" evidence="7">
    <location>
        <begin position="3127"/>
        <end position="3140"/>
    </location>
</feature>
<feature type="region of interest" description="Disordered" evidence="7">
    <location>
        <begin position="548"/>
        <end position="607"/>
    </location>
</feature>
<feature type="compositionally biased region" description="Polar residues" evidence="7">
    <location>
        <begin position="897"/>
        <end position="911"/>
    </location>
</feature>
<dbReference type="PANTHER" id="PTHR12372:SF7">
    <property type="entry name" value="PROTEIN PECANEX"/>
    <property type="match status" value="1"/>
</dbReference>
<feature type="region of interest" description="Disordered" evidence="7">
    <location>
        <begin position="119"/>
        <end position="139"/>
    </location>
</feature>
<proteinExistence type="inferred from homology"/>
<evidence type="ECO:0000256" key="1">
    <source>
        <dbReference type="ARBA" id="ARBA00004141"/>
    </source>
</evidence>
<feature type="compositionally biased region" description="Low complexity" evidence="7">
    <location>
        <begin position="1229"/>
        <end position="1239"/>
    </location>
</feature>
<feature type="compositionally biased region" description="Basic and acidic residues" evidence="7">
    <location>
        <begin position="743"/>
        <end position="758"/>
    </location>
</feature>
<feature type="transmembrane region" description="Helical" evidence="6">
    <location>
        <begin position="1828"/>
        <end position="1845"/>
    </location>
</feature>
<dbReference type="InterPro" id="IPR007735">
    <property type="entry name" value="Pecanex_C"/>
</dbReference>
<feature type="compositionally biased region" description="Basic and acidic residues" evidence="7">
    <location>
        <begin position="804"/>
        <end position="855"/>
    </location>
</feature>
<evidence type="ECO:0000256" key="7">
    <source>
        <dbReference type="SAM" id="MobiDB-lite"/>
    </source>
</evidence>
<evidence type="ECO:0000313" key="9">
    <source>
        <dbReference type="EnsemblMetazoa" id="ENSAATROPP002462"/>
    </source>
</evidence>
<feature type="transmembrane region" description="Helical" evidence="6">
    <location>
        <begin position="36"/>
        <end position="53"/>
    </location>
</feature>
<evidence type="ECO:0000259" key="8">
    <source>
        <dbReference type="Pfam" id="PF05041"/>
    </source>
</evidence>
<feature type="region of interest" description="Disordered" evidence="7">
    <location>
        <begin position="3086"/>
        <end position="3196"/>
    </location>
</feature>
<feature type="region of interest" description="Disordered" evidence="7">
    <location>
        <begin position="1196"/>
        <end position="1239"/>
    </location>
</feature>
<keyword evidence="5 6" id="KW-0472">Membrane</keyword>
<feature type="transmembrane region" description="Helical" evidence="6">
    <location>
        <begin position="1568"/>
        <end position="1591"/>
    </location>
</feature>
<feature type="compositionally biased region" description="Low complexity" evidence="7">
    <location>
        <begin position="3182"/>
        <end position="3196"/>
    </location>
</feature>
<dbReference type="PANTHER" id="PTHR12372">
    <property type="entry name" value="PECANEX"/>
    <property type="match status" value="1"/>
</dbReference>
<dbReference type="EnsemblMetazoa" id="ENSAATROPT002565">
    <property type="protein sequence ID" value="ENSAATROPP002462"/>
    <property type="gene ID" value="ENSAATROPG002030"/>
</dbReference>
<feature type="compositionally biased region" description="Gly residues" evidence="7">
    <location>
        <begin position="153"/>
        <end position="162"/>
    </location>
</feature>
<feature type="region of interest" description="Disordered" evidence="7">
    <location>
        <begin position="153"/>
        <end position="189"/>
    </location>
</feature>
<evidence type="ECO:0000256" key="3">
    <source>
        <dbReference type="ARBA" id="ARBA00022692"/>
    </source>
</evidence>
<feature type="transmembrane region" description="Helical" evidence="6">
    <location>
        <begin position="1940"/>
        <end position="1958"/>
    </location>
</feature>
<organism evidence="9 10">
    <name type="scientific">Anopheles atroparvus</name>
    <name type="common">European mosquito</name>
    <dbReference type="NCBI Taxonomy" id="41427"/>
    <lineage>
        <taxon>Eukaryota</taxon>
        <taxon>Metazoa</taxon>
        <taxon>Ecdysozoa</taxon>
        <taxon>Arthropoda</taxon>
        <taxon>Hexapoda</taxon>
        <taxon>Insecta</taxon>
        <taxon>Pterygota</taxon>
        <taxon>Neoptera</taxon>
        <taxon>Endopterygota</taxon>
        <taxon>Diptera</taxon>
        <taxon>Nematocera</taxon>
        <taxon>Culicoidea</taxon>
        <taxon>Culicidae</taxon>
        <taxon>Anophelinae</taxon>
        <taxon>Anopheles</taxon>
    </lineage>
</organism>
<sequence>MGSQTLEILRQGVLASLTGGWYYDVHQNVFCNAVHLYIWLFLLFLPFIIYMYFPTTVAVWSVYCVLIAIIITFFKMVNVALHRMYDRARTLSETNLKIKPGSGSGLGGVGSAGGGGGGLGGPGGSKVAHETGNDDDEPGIEMQILGTVQVGGGGGGVGGGSGRTPPANVSSRTSVEHQHSDENSYANSAISIDYQEQVTSTIDLKVDVHRKNSSESSDSGLSGAAGRHDSIPASAACSDTCFRSNHVAEANSETPYGPIAGSGSIVRCSTVQTHSADVCSTATHKRSLSTPNQERFSELVLETVVREMTREFGDMPKGGAEGARSKDHFPGSTGRMVGAQSNASLRRHQYKSKRKQRFMNSQLQRQISLDSEKLGMGADEHQGVAGGGGAAGVALGSGETSEGGARNRRQRGSGSVGGGTEGGMQLHRHLSSDDQSNKSIMSLFRNHQLHHHHHHHHHHHLLAMQNREPDLYMDHSYTKSAVQLASADPSGGNEVTGNGTATGYLLHQATPPIRRDSSSTMSALQLPTVASSSSSGAVGAGAIGANGGGSGSGAGGTRKNAANGGGGEGGGGGGGDGVPSSSKRRRHSNTNNAAGSGSGTGRPMPRSLTSVRRIKSAALEICCSPASIPNLTPTHPNSVEVIGGQTLRNPRHTVLPPPSKSLSRNPYLNLFTKSNEGSSGSGLVDVCSGAGQAIDGAMAAGDAPGDGANGGGGGEPVYPIAEQSDESTPIKSSASVGGGPLVLDDKTPVQRFDLHSDSDEGPEDDEDDDEEEEDEEEDDDEADDDDEEEDGDDDDDDDGEEDVDVRGDQQLHSCGDRVEGASTRKTEDTDAEDGRKLHGRIADSEEDLTRHDQLRRLHHQQKQLQQQQRVPEATGADILPHDDDPADESDLDPQDAGLQSTDSDTENNAGSRSPLLEPRAHRTNSEQLVGACGVQGVSIVEAKNGSCCAVVSQKIGSEVKKTSSSPTISSTVGGAGAGVGGDGLPHHHQLLRSTMKVFDEMGCHSSSDWEQASASSKDLLIVKEQTAREGGGGASDAATIGSSESEPQLPGPAKAGEGSTGSVADGSTASSSGQRGGLGAIPKTTPNSGSGGMYMGGRRLSIEDNYPNAGSKAYNRTLSQRLSAERIPENSTAAPLITFLNYRSDVPIPPIYLPGNSALSEQQTANGFTFRRPVPLPATRPYRQLNCRLRMLKPTDGAADGGNGGASGSSTGGIVATPGADFWRDDDNNNNSNNTSNGSYYLDALESQQARLQSMAVAAAGSGNGASNGGASASARVLCNELMSGSVGEMPMNFYVTGDSDRWLHCAANVIKERFSTLNHHLHAHSHMHHHHHHRTISISGPSSSGAGGVGGVGGGGGGSGLASTSASGTAVGILSSTGDDFNTASINSGSGIVDKALVASTDCSLSRGQSTIDVVQHSLYGDTTTTGGGPSVAKVIRPKRYYRFPLKFLCFREHLNISMNRLQLLALFDRDTSWAQVVLAIALCTLVSLLGSLVLYLKFYEDLYAFIFCFVIAGSQYSLLKSVQPDAASPIHGFNKTVTYSRPVYFCLCCALLLGVHRLLREYELELGAGGGGVLSIVLFGFPISIVTFLQAAQSVLSVVILSFPFLFSLGLFPQINTFTMYALEQIDMHLFGSNASCSLLASFLSVVRSVVACTLLYGLVYGALSETGTQHVLFSMYCACLVTVAYHLSRCTSDFTYFWAVIKSSLLTHSDYDSDASSKADSKVSSDSCDEQKEATGELRRSSGGAESSTARSTDEMNRDFDEEAGGRGADGDAAKELDDPLPRKLQDTVTARLKNDAVVCAVLSVATFSLHCSTVFTVLQPEINYVLHTGACLLGFLVHYIVPQLRKHLPWLCIAKPILKPDEFGLFEVQNLSKIMWFETMYVLLCFFERNILYPLIFISALTADAVLIVDKFGLTLGTLLIVVCSLKCVRNAYSDAGSQYIILIFTVLFFRLDYKLSSETFLFDYFLISILYRKVAEFLLKLQFVVTYIAPWQITWGSAFHAFAQPFSVPHSAMLFLQTAISAVLSTPLNPFLGSAIFLTSYVRPIKFWERDYNTRRIDHSNTRLSSQLERDLGADDNNLNSIFYEHLTRSLQHSLCGDLMMGRWGNVNQGDCFVLASDYLNCLVHIIELGNGLCTFQMRGLEFRGTYCQQREVEAISEEVEDNIGCCCCAIGHLPRMLSANAMFTTRWLAWQVMASKYVLEGYSISDNSATATLQVFEFRKVLISYYVKSIIFYTLRSPKLLRWLSSRAIEEALEHTTDRQFVDLDPVFNTNLDDDYDYRAAGITRASFWCVYGDWIQFCSEKKRQQLLASGHEKQQQPAATTTPSTGQTAAGGSGGGNCVVSSSTSGPTVPKVAAGGETPSNGVEAKEDKVSSGAAPLDGWTGGVDGGANKADCGESSGTNGNGGVAGLSSNSAEATAGSSQTNGAGASNNASNGSSGGTSNPTNQFFSSNRDSLVTSLCMSLALLARRTLATASHSASCNVEFFLHGLHALFKGDFRITCPRDEWVFADMELLHGVVAPAVRMSLKLHQDHFLCPDEYDDYSNLYNAIDFHTKELVISHEADPLWRNAVLRGTPHLLALRHVMDDGSDEYRVIRLSKRFLNFRVIKLNRECVRGLWAGQQQELIYLRNRNPERGSIQNAKQALRNIINSSCDQPIGYPIYVSPLTTSYAETNAQLCRIVGGEITLEKIHQMLIRSWQRIRQRCREGCSSGSAIIEGEMTEMQGVYCNTPTPNNTLSGTAGTLSYGSQNMSISGAVAARGSMASINKPTSTTLLAGFLNRERDAEREAMAMGVATTGGGVRERSMIAKRNLGSTSKDRLEWTALQINKRDSFREVLSEAVAAASGAGGSGNESSAGADDESQSTAGGSPSSTLKAQESVESTSGGSSAIGHKLTGASMLMLGSGGSEASGSGASGSGSMAAVGSRIPGVPGTLTFTLSPSERTYHSSLFAKAAATCPGTNQYRHWMQRPPLIGLNRKVIIVDASQIYDCLDLGRRIDVTWPNEVFRASGGRSSWKDWCPQEGMVGMVVHYWQPNHPDHHFRSNVNRTILLVEIGTQHVPIGEKGVKEYNTAGLPTLVSSSTVVAPNDEPPPAGEDRQNSTERSVITPGASTDHRSIVLNESNTTTAIDSSSTASGEVLEVTSTTAVAAPNNETESNSGEAVKEEATEPSSEGGEPTAAEATAATTANETN</sequence>
<feature type="compositionally biased region" description="Polar residues" evidence="7">
    <location>
        <begin position="726"/>
        <end position="735"/>
    </location>
</feature>
<evidence type="ECO:0000256" key="6">
    <source>
        <dbReference type="RuleBase" id="RU367089"/>
    </source>
</evidence>
<reference evidence="9" key="1">
    <citation type="submission" date="2024-04" db="UniProtKB">
        <authorList>
            <consortium name="EnsemblMetazoa"/>
        </authorList>
    </citation>
    <scope>IDENTIFICATION</scope>
    <source>
        <strain evidence="9">EBRO</strain>
    </source>
</reference>
<feature type="transmembrane region" description="Helical" evidence="6">
    <location>
        <begin position="1800"/>
        <end position="1822"/>
    </location>
</feature>
<feature type="compositionally biased region" description="Acidic residues" evidence="7">
    <location>
        <begin position="759"/>
        <end position="803"/>
    </location>
</feature>
<dbReference type="GO" id="GO:0005783">
    <property type="term" value="C:endoplasmic reticulum"/>
    <property type="evidence" value="ECO:0007669"/>
    <property type="project" value="TreeGrafter"/>
</dbReference>
<feature type="compositionally biased region" description="Basic residues" evidence="7">
    <location>
        <begin position="345"/>
        <end position="357"/>
    </location>
</feature>
<feature type="region of interest" description="Disordered" evidence="7">
    <location>
        <begin position="1027"/>
        <end position="1096"/>
    </location>
</feature>
<feature type="compositionally biased region" description="Basic and acidic residues" evidence="7">
    <location>
        <begin position="1719"/>
        <end position="1743"/>
    </location>
</feature>
<feature type="transmembrane region" description="Helical" evidence="6">
    <location>
        <begin position="1541"/>
        <end position="1561"/>
    </location>
</feature>